<dbReference type="EMBL" id="JMSZ01000015">
    <property type="protein sequence ID" value="KDE40989.1"/>
    <property type="molecule type" value="Genomic_DNA"/>
</dbReference>
<protein>
    <submittedName>
        <fullName evidence="2">Amine oxidase, flavin-containing</fullName>
    </submittedName>
</protein>
<reference evidence="2 3" key="1">
    <citation type="journal article" date="2005" name="Int. J. Syst. Evol. Microbiol.">
        <title>Nitrincola lacisaponensis gen. nov., sp. nov., a novel alkaliphilic bacterium isolated from an alkaline, saline lake.</title>
        <authorList>
            <person name="Dimitriu P.A."/>
            <person name="Shukla S.K."/>
            <person name="Conradt J."/>
            <person name="Marquez M.C."/>
            <person name="Ventosa A."/>
            <person name="Maglia A."/>
            <person name="Peyton B.M."/>
            <person name="Pinkart H.C."/>
            <person name="Mormile M.R."/>
        </authorList>
    </citation>
    <scope>NUCLEOTIDE SEQUENCE [LARGE SCALE GENOMIC DNA]</scope>
    <source>
        <strain evidence="2 3">4CA</strain>
    </source>
</reference>
<dbReference type="PANTHER" id="PTHR16128:SF5">
    <property type="entry name" value="FAD_NAD(P)-BINDING OXIDOREDUCTASE FAMILY PROTEIN"/>
    <property type="match status" value="1"/>
</dbReference>
<dbReference type="Gene3D" id="3.50.50.60">
    <property type="entry name" value="FAD/NAD(P)-binding domain"/>
    <property type="match status" value="1"/>
</dbReference>
<dbReference type="Proteomes" id="UP000027318">
    <property type="component" value="Unassembled WGS sequence"/>
</dbReference>
<dbReference type="InterPro" id="IPR002937">
    <property type="entry name" value="Amino_oxidase"/>
</dbReference>
<dbReference type="RefSeq" id="WP_036543877.1">
    <property type="nucleotide sequence ID" value="NZ_JMSZ01000015.1"/>
</dbReference>
<dbReference type="GO" id="GO:0016491">
    <property type="term" value="F:oxidoreductase activity"/>
    <property type="evidence" value="ECO:0007669"/>
    <property type="project" value="InterPro"/>
</dbReference>
<organism evidence="2 3">
    <name type="scientific">Nitrincola lacisaponensis</name>
    <dbReference type="NCBI Taxonomy" id="267850"/>
    <lineage>
        <taxon>Bacteria</taxon>
        <taxon>Pseudomonadati</taxon>
        <taxon>Pseudomonadota</taxon>
        <taxon>Gammaproteobacteria</taxon>
        <taxon>Oceanospirillales</taxon>
        <taxon>Oceanospirillaceae</taxon>
        <taxon>Nitrincola</taxon>
    </lineage>
</organism>
<dbReference type="Pfam" id="PF01593">
    <property type="entry name" value="Amino_oxidase"/>
    <property type="match status" value="1"/>
</dbReference>
<accession>A0A063Y5Q9</accession>
<dbReference type="Pfam" id="PF13450">
    <property type="entry name" value="NAD_binding_8"/>
    <property type="match status" value="1"/>
</dbReference>
<comment type="caution">
    <text evidence="2">The sequence shown here is derived from an EMBL/GenBank/DDBJ whole genome shotgun (WGS) entry which is preliminary data.</text>
</comment>
<evidence type="ECO:0000259" key="1">
    <source>
        <dbReference type="Pfam" id="PF01593"/>
    </source>
</evidence>
<sequence length="328" mass="35358">MSNQIKSGPTLAVIGAGLAGLRCAALLAEAGYAVSVFEKSRGTGGRLASSRLGDLTTDLGVPFIETRQASLQQWLSQHPDSAQCWQPSQTDFTLQAPRVDPARELWVGVPRSSVLTRLLSAGVTLHTETRVSVVWPDRQGVLLRDEHAEVLGHFDKVVIATPAPQAVPLLDALQSCQARAAAISLRPAWVLALALEQRPESLAQIDLIEGQHPEFKRILRESSKPGRAGEIWTLQASQEWSEAYLSLSGETVMHELVASWVALTGDPVKVLGYRAHRWLYCDVNSVETTQAVWDGDRAVGVCGDWLAGGGVDGAWQSGTALAQMILSS</sequence>
<evidence type="ECO:0000313" key="2">
    <source>
        <dbReference type="EMBL" id="KDE40989.1"/>
    </source>
</evidence>
<gene>
    <name evidence="2" type="ORF">ADINL_0638</name>
</gene>
<evidence type="ECO:0000313" key="3">
    <source>
        <dbReference type="Proteomes" id="UP000027318"/>
    </source>
</evidence>
<dbReference type="InterPro" id="IPR036188">
    <property type="entry name" value="FAD/NAD-bd_sf"/>
</dbReference>
<dbReference type="STRING" id="267850.ADINL_0638"/>
<proteinExistence type="predicted"/>
<feature type="domain" description="Amine oxidase" evidence="1">
    <location>
        <begin position="115"/>
        <end position="325"/>
    </location>
</feature>
<dbReference type="OrthoDB" id="5792777at2"/>
<dbReference type="PATRIC" id="fig|267850.7.peg.632"/>
<dbReference type="PANTHER" id="PTHR16128">
    <property type="entry name" value="FAD/NAD(P)-BINDING OXIDOREDUCTASE FAMILY PROTEIN"/>
    <property type="match status" value="1"/>
</dbReference>
<dbReference type="SUPFAM" id="SSF51905">
    <property type="entry name" value="FAD/NAD(P)-binding domain"/>
    <property type="match status" value="1"/>
</dbReference>
<dbReference type="Gene3D" id="3.90.660.10">
    <property type="match status" value="1"/>
</dbReference>
<dbReference type="PRINTS" id="PR00419">
    <property type="entry name" value="ADXRDTASE"/>
</dbReference>
<keyword evidence="3" id="KW-1185">Reference proteome</keyword>
<name>A0A063Y5Q9_9GAMM</name>
<dbReference type="AlphaFoldDB" id="A0A063Y5Q9"/>